<dbReference type="SMART" id="SM00432">
    <property type="entry name" value="MADS"/>
    <property type="match status" value="1"/>
</dbReference>
<dbReference type="STRING" id="4565.A0A3B6D7G3"/>
<dbReference type="GO" id="GO:0046983">
    <property type="term" value="F:protein dimerization activity"/>
    <property type="evidence" value="ECO:0007669"/>
    <property type="project" value="InterPro"/>
</dbReference>
<dbReference type="Gramene" id="TraesCS2D03G0268600.1">
    <property type="protein sequence ID" value="TraesCS2D03G0268600.1.CDS"/>
    <property type="gene ID" value="TraesCS2D03G0268600"/>
</dbReference>
<evidence type="ECO:0000256" key="4">
    <source>
        <dbReference type="ARBA" id="ARBA00023163"/>
    </source>
</evidence>
<keyword evidence="3" id="KW-0238">DNA-binding</keyword>
<reference evidence="7" key="2">
    <citation type="submission" date="2018-10" db="UniProtKB">
        <authorList>
            <consortium name="EnsemblPlants"/>
        </authorList>
    </citation>
    <scope>IDENTIFICATION</scope>
</reference>
<evidence type="ECO:0000259" key="6">
    <source>
        <dbReference type="PROSITE" id="PS50066"/>
    </source>
</evidence>
<evidence type="ECO:0000313" key="8">
    <source>
        <dbReference type="Proteomes" id="UP000019116"/>
    </source>
</evidence>
<dbReference type="SMR" id="A0A3B6D7G3"/>
<evidence type="ECO:0000313" key="7">
    <source>
        <dbReference type="EnsemblPlants" id="TraesCS2D02G128000.1"/>
    </source>
</evidence>
<dbReference type="PANTHER" id="PTHR48019">
    <property type="entry name" value="SERUM RESPONSE FACTOR HOMOLOG"/>
    <property type="match status" value="1"/>
</dbReference>
<reference evidence="7" key="1">
    <citation type="submission" date="2018-08" db="EMBL/GenBank/DDBJ databases">
        <authorList>
            <person name="Rossello M."/>
        </authorList>
    </citation>
    <scope>NUCLEOTIDE SEQUENCE [LARGE SCALE GENOMIC DNA]</scope>
    <source>
        <strain evidence="7">cv. Chinese Spring</strain>
    </source>
</reference>
<dbReference type="InterPro" id="IPR036879">
    <property type="entry name" value="TF_MADSbox_sf"/>
</dbReference>
<keyword evidence="4" id="KW-0804">Transcription</keyword>
<proteinExistence type="predicted"/>
<dbReference type="Pfam" id="PF00319">
    <property type="entry name" value="SRF-TF"/>
    <property type="match status" value="1"/>
</dbReference>
<dbReference type="InterPro" id="IPR002100">
    <property type="entry name" value="TF_MADSbox"/>
</dbReference>
<evidence type="ECO:0000256" key="1">
    <source>
        <dbReference type="ARBA" id="ARBA00004123"/>
    </source>
</evidence>
<dbReference type="EnsemblPlants" id="TraesCS2D02G128000.1">
    <property type="protein sequence ID" value="TraesCS2D02G128000.1"/>
    <property type="gene ID" value="TraesCS2D02G128000"/>
</dbReference>
<organism evidence="7">
    <name type="scientific">Triticum aestivum</name>
    <name type="common">Wheat</name>
    <dbReference type="NCBI Taxonomy" id="4565"/>
    <lineage>
        <taxon>Eukaryota</taxon>
        <taxon>Viridiplantae</taxon>
        <taxon>Streptophyta</taxon>
        <taxon>Embryophyta</taxon>
        <taxon>Tracheophyta</taxon>
        <taxon>Spermatophyta</taxon>
        <taxon>Magnoliopsida</taxon>
        <taxon>Liliopsida</taxon>
        <taxon>Poales</taxon>
        <taxon>Poaceae</taxon>
        <taxon>BOP clade</taxon>
        <taxon>Pooideae</taxon>
        <taxon>Triticodae</taxon>
        <taxon>Triticeae</taxon>
        <taxon>Triticinae</taxon>
        <taxon>Triticum</taxon>
    </lineage>
</organism>
<dbReference type="OrthoDB" id="601557at2759"/>
<dbReference type="Gramene" id="TraesWEE_scaffold_042563_01G000100.1">
    <property type="protein sequence ID" value="TraesWEE_scaffold_042563_01G000100.1"/>
    <property type="gene ID" value="TraesWEE_scaffold_042563_01G000100"/>
</dbReference>
<protein>
    <recommendedName>
        <fullName evidence="6">MADS-box domain-containing protein</fullName>
    </recommendedName>
</protein>
<dbReference type="PROSITE" id="PS50066">
    <property type="entry name" value="MADS_BOX_2"/>
    <property type="match status" value="1"/>
</dbReference>
<accession>A0A3B6D7G3</accession>
<feature type="domain" description="MADS-box" evidence="6">
    <location>
        <begin position="1"/>
        <end position="50"/>
    </location>
</feature>
<dbReference type="InterPro" id="IPR050142">
    <property type="entry name" value="MADS-box/MEF2_TF"/>
</dbReference>
<comment type="subcellular location">
    <subcellularLocation>
        <location evidence="1">Nucleus</location>
    </subcellularLocation>
</comment>
<keyword evidence="5" id="KW-0539">Nucleus</keyword>
<evidence type="ECO:0000256" key="2">
    <source>
        <dbReference type="ARBA" id="ARBA00023015"/>
    </source>
</evidence>
<dbReference type="GO" id="GO:0000978">
    <property type="term" value="F:RNA polymerase II cis-regulatory region sequence-specific DNA binding"/>
    <property type="evidence" value="ECO:0000318"/>
    <property type="project" value="GO_Central"/>
</dbReference>
<dbReference type="GO" id="GO:0000981">
    <property type="term" value="F:DNA-binding transcription factor activity, RNA polymerase II-specific"/>
    <property type="evidence" value="ECO:0000318"/>
    <property type="project" value="GO_Central"/>
</dbReference>
<dbReference type="Gene3D" id="3.40.1810.10">
    <property type="entry name" value="Transcription factor, MADS-box"/>
    <property type="match status" value="1"/>
</dbReference>
<keyword evidence="2" id="KW-0805">Transcription regulation</keyword>
<dbReference type="Gramene" id="TraesCS2D02G128000.1">
    <property type="protein sequence ID" value="TraesCS2D02G128000.1"/>
    <property type="gene ID" value="TraesCS2D02G128000"/>
</dbReference>
<evidence type="ECO:0000256" key="3">
    <source>
        <dbReference type="ARBA" id="ARBA00023125"/>
    </source>
</evidence>
<sequence length="212" mass="23711">MVRKKVPLRYIGEDSTRRRTYETRRKYLMKKVGELGILCNTKACVLVYDEGASEPDVYPSHAEAVAMLNRYKAMPNMPQFKKTTSQEEFLTKCLAKLQHQANKLQSEREDRNIRALLHKAMLGGNLNAEEVARVGCKPGEIHKSLVERIAKTNSQPPPSVFQPQMPNGGHGALAYNGNGYNTGGHDGAGTSSSANFLDDDMMQFWDDMEFGL</sequence>
<dbReference type="GO" id="GO:0005634">
    <property type="term" value="C:nucleus"/>
    <property type="evidence" value="ECO:0007669"/>
    <property type="project" value="UniProtKB-SubCell"/>
</dbReference>
<dbReference type="Proteomes" id="UP000019116">
    <property type="component" value="Chromosome 2D"/>
</dbReference>
<dbReference type="GO" id="GO:0006357">
    <property type="term" value="P:regulation of transcription by RNA polymerase II"/>
    <property type="evidence" value="ECO:0000318"/>
    <property type="project" value="GO_Central"/>
</dbReference>
<evidence type="ECO:0000256" key="5">
    <source>
        <dbReference type="ARBA" id="ARBA00023242"/>
    </source>
</evidence>
<dbReference type="AlphaFoldDB" id="A0A3B6D7G3"/>
<dbReference type="SUPFAM" id="SSF55455">
    <property type="entry name" value="SRF-like"/>
    <property type="match status" value="1"/>
</dbReference>
<dbReference type="Gramene" id="TraesCAD_scaffold_051246_01G000100.1">
    <property type="protein sequence ID" value="TraesCAD_scaffold_051246_01G000100.1"/>
    <property type="gene ID" value="TraesCAD_scaffold_051246_01G000100"/>
</dbReference>
<keyword evidence="8" id="KW-1185">Reference proteome</keyword>
<name>A0A3B6D7G3_WHEAT</name>